<dbReference type="GO" id="GO:0005634">
    <property type="term" value="C:nucleus"/>
    <property type="evidence" value="ECO:0007669"/>
    <property type="project" value="UniProtKB-SubCell"/>
</dbReference>
<evidence type="ECO:0000256" key="6">
    <source>
        <dbReference type="ARBA" id="ARBA00023242"/>
    </source>
</evidence>
<name>A0AAD3TMU8_9TREE</name>
<dbReference type="GO" id="GO:0000012">
    <property type="term" value="P:single strand break repair"/>
    <property type="evidence" value="ECO:0007669"/>
    <property type="project" value="TreeGrafter"/>
</dbReference>
<dbReference type="EMBL" id="BTCM01000001">
    <property type="protein sequence ID" value="GMK53833.1"/>
    <property type="molecule type" value="Genomic_DNA"/>
</dbReference>
<dbReference type="GO" id="GO:0003697">
    <property type="term" value="F:single-stranded DNA binding"/>
    <property type="evidence" value="ECO:0007669"/>
    <property type="project" value="TreeGrafter"/>
</dbReference>
<evidence type="ECO:0000256" key="3">
    <source>
        <dbReference type="ARBA" id="ARBA00022771"/>
    </source>
</evidence>
<evidence type="ECO:0000259" key="8">
    <source>
        <dbReference type="PROSITE" id="PS51084"/>
    </source>
</evidence>
<evidence type="ECO:0000256" key="2">
    <source>
        <dbReference type="ARBA" id="ARBA00022723"/>
    </source>
</evidence>
<keyword evidence="10" id="KW-1185">Reference proteome</keyword>
<evidence type="ECO:0000256" key="1">
    <source>
        <dbReference type="ARBA" id="ARBA00004123"/>
    </source>
</evidence>
<dbReference type="InterPro" id="IPR019808">
    <property type="entry name" value="Histidine_triad_CS"/>
</dbReference>
<protein>
    <recommendedName>
        <fullName evidence="8">HIT domain-containing protein</fullName>
    </recommendedName>
</protein>
<gene>
    <name evidence="9" type="primary">HNT3</name>
    <name evidence="9" type="ORF">CspeluHIS016_0104190</name>
</gene>
<dbReference type="AlphaFoldDB" id="A0AAD3TMU8"/>
<evidence type="ECO:0000256" key="7">
    <source>
        <dbReference type="PROSITE-ProRule" id="PRU00464"/>
    </source>
</evidence>
<dbReference type="PANTHER" id="PTHR12486">
    <property type="entry name" value="APRATAXIN-RELATED"/>
    <property type="match status" value="1"/>
</dbReference>
<comment type="subcellular location">
    <subcellularLocation>
        <location evidence="1">Nucleus</location>
    </subcellularLocation>
</comment>
<keyword evidence="5" id="KW-0238">DNA-binding</keyword>
<dbReference type="Proteomes" id="UP001222932">
    <property type="component" value="Unassembled WGS sequence"/>
</dbReference>
<proteinExistence type="predicted"/>
<dbReference type="Pfam" id="PF11969">
    <property type="entry name" value="DcpS_C"/>
    <property type="match status" value="1"/>
</dbReference>
<evidence type="ECO:0000313" key="9">
    <source>
        <dbReference type="EMBL" id="GMK53833.1"/>
    </source>
</evidence>
<dbReference type="GO" id="GO:0008270">
    <property type="term" value="F:zinc ion binding"/>
    <property type="evidence" value="ECO:0007669"/>
    <property type="project" value="UniProtKB-KW"/>
</dbReference>
<comment type="caution">
    <text evidence="9">The sequence shown here is derived from an EMBL/GenBank/DDBJ whole genome shotgun (WGS) entry which is preliminary data.</text>
</comment>
<dbReference type="GO" id="GO:0003725">
    <property type="term" value="F:double-stranded RNA binding"/>
    <property type="evidence" value="ECO:0007669"/>
    <property type="project" value="TreeGrafter"/>
</dbReference>
<accession>A0AAD3TMU8</accession>
<feature type="short sequence motif" description="Histidine triad motif" evidence="7">
    <location>
        <begin position="115"/>
        <end position="119"/>
    </location>
</feature>
<keyword evidence="2" id="KW-0479">Metal-binding</keyword>
<feature type="domain" description="HIT" evidence="8">
    <location>
        <begin position="10"/>
        <end position="130"/>
    </location>
</feature>
<evidence type="ECO:0000256" key="5">
    <source>
        <dbReference type="ARBA" id="ARBA00023125"/>
    </source>
</evidence>
<dbReference type="InterPro" id="IPR032566">
    <property type="entry name" value="Znf-C2HE"/>
</dbReference>
<dbReference type="InterPro" id="IPR011146">
    <property type="entry name" value="HIT-like"/>
</dbReference>
<dbReference type="Gene3D" id="3.30.428.10">
    <property type="entry name" value="HIT-like"/>
    <property type="match status" value="1"/>
</dbReference>
<dbReference type="GO" id="GO:1990165">
    <property type="term" value="F:single-strand break-containing DNA binding"/>
    <property type="evidence" value="ECO:0007669"/>
    <property type="project" value="TreeGrafter"/>
</dbReference>
<keyword evidence="6" id="KW-0539">Nucleus</keyword>
<organism evidence="9 10">
    <name type="scientific">Cutaneotrichosporon spelunceum</name>
    <dbReference type="NCBI Taxonomy" id="1672016"/>
    <lineage>
        <taxon>Eukaryota</taxon>
        <taxon>Fungi</taxon>
        <taxon>Dikarya</taxon>
        <taxon>Basidiomycota</taxon>
        <taxon>Agaricomycotina</taxon>
        <taxon>Tremellomycetes</taxon>
        <taxon>Trichosporonales</taxon>
        <taxon>Trichosporonaceae</taxon>
        <taxon>Cutaneotrichosporon</taxon>
    </lineage>
</organism>
<dbReference type="PANTHER" id="PTHR12486:SF4">
    <property type="entry name" value="APRATAXIN"/>
    <property type="match status" value="1"/>
</dbReference>
<dbReference type="GO" id="GO:0033699">
    <property type="term" value="F:DNA 5'-adenosine monophosphate hydrolase activity"/>
    <property type="evidence" value="ECO:0007669"/>
    <property type="project" value="TreeGrafter"/>
</dbReference>
<reference evidence="9" key="1">
    <citation type="journal article" date="2023" name="BMC Genomics">
        <title>Chromosome-level genome assemblies of Cutaneotrichosporon spp. (Trichosporonales, Basidiomycota) reveal imbalanced evolution between nucleotide sequences and chromosome synteny.</title>
        <authorList>
            <person name="Kobayashi Y."/>
            <person name="Kayamori A."/>
            <person name="Aoki K."/>
            <person name="Shiwa Y."/>
            <person name="Matsutani M."/>
            <person name="Fujita N."/>
            <person name="Sugita T."/>
            <person name="Iwasaki W."/>
            <person name="Tanaka N."/>
            <person name="Takashima M."/>
        </authorList>
    </citation>
    <scope>NUCLEOTIDE SEQUENCE</scope>
    <source>
        <strain evidence="9">HIS016</strain>
    </source>
</reference>
<dbReference type="Pfam" id="PF16278">
    <property type="entry name" value="zf-C2HE"/>
    <property type="match status" value="1"/>
</dbReference>
<evidence type="ECO:0000313" key="10">
    <source>
        <dbReference type="Proteomes" id="UP001222932"/>
    </source>
</evidence>
<reference evidence="9" key="2">
    <citation type="submission" date="2023-06" db="EMBL/GenBank/DDBJ databases">
        <authorList>
            <person name="Kobayashi Y."/>
            <person name="Kayamori A."/>
            <person name="Aoki K."/>
            <person name="Shiwa Y."/>
            <person name="Fujita N."/>
            <person name="Sugita T."/>
            <person name="Iwasaki W."/>
            <person name="Tanaka N."/>
            <person name="Takashima M."/>
        </authorList>
    </citation>
    <scope>NUCLEOTIDE SEQUENCE</scope>
    <source>
        <strain evidence="9">HIS016</strain>
    </source>
</reference>
<dbReference type="PROSITE" id="PS51084">
    <property type="entry name" value="HIT_2"/>
    <property type="match status" value="1"/>
</dbReference>
<evidence type="ECO:0000256" key="4">
    <source>
        <dbReference type="ARBA" id="ARBA00022833"/>
    </source>
</evidence>
<dbReference type="GO" id="GO:0030983">
    <property type="term" value="F:mismatched DNA binding"/>
    <property type="evidence" value="ECO:0007669"/>
    <property type="project" value="TreeGrafter"/>
</dbReference>
<dbReference type="InterPro" id="IPR036265">
    <property type="entry name" value="HIT-like_sf"/>
</dbReference>
<dbReference type="PROSITE" id="PS00892">
    <property type="entry name" value="HIT_1"/>
    <property type="match status" value="1"/>
</dbReference>
<dbReference type="SUPFAM" id="SSF54197">
    <property type="entry name" value="HIT-like"/>
    <property type="match status" value="1"/>
</dbReference>
<keyword evidence="3" id="KW-0863">Zinc-finger</keyword>
<keyword evidence="4" id="KW-0862">Zinc</keyword>
<sequence length="211" mass="23634">MALTALREMARLGRPSVLPPSTLLLETPTTIAVFDKYPKATYHVLVMPRLLPGMRDSDLDSLASLLRNSGARMVLDQLADAAAEVEEMVRDEMVKTTGVSWGVNMGFHAMPSMHHLHLHVISDDLHSPALKTKKHYNSFRPDLGFFISLREVRAWIDAGIGLDRAQTLPAKEALLRERLTCFKCGMPLANIPALKAHLEYEFAQEKGHLRR</sequence>